<evidence type="ECO:0000256" key="1">
    <source>
        <dbReference type="ARBA" id="ARBA00004651"/>
    </source>
</evidence>
<gene>
    <name evidence="8" type="ORF">A9D14_01020</name>
</gene>
<feature type="transmembrane region" description="Helical" evidence="6">
    <location>
        <begin position="149"/>
        <end position="169"/>
    </location>
</feature>
<dbReference type="GO" id="GO:0022857">
    <property type="term" value="F:transmembrane transporter activity"/>
    <property type="evidence" value="ECO:0007669"/>
    <property type="project" value="InterPro"/>
</dbReference>
<feature type="transmembrane region" description="Helical" evidence="6">
    <location>
        <begin position="258"/>
        <end position="281"/>
    </location>
</feature>
<reference evidence="8 9" key="1">
    <citation type="submission" date="2017-01" db="EMBL/GenBank/DDBJ databases">
        <title>Complete genome sequence of esterase-producing bacterium Croceicoccus marinus E4A9.</title>
        <authorList>
            <person name="Wu Y.-H."/>
            <person name="Cheng H."/>
            <person name="Xu L."/>
            <person name="Huo Y.-Y."/>
            <person name="Wang C.-S."/>
            <person name="Xu X.-W."/>
        </authorList>
    </citation>
    <scope>NUCLEOTIDE SEQUENCE [LARGE SCALE GENOMIC DNA]</scope>
    <source>
        <strain evidence="8 9">E4A9</strain>
    </source>
</reference>
<dbReference type="Proteomes" id="UP000195807">
    <property type="component" value="Chromosome"/>
</dbReference>
<comment type="subcellular location">
    <subcellularLocation>
        <location evidence="1">Cell membrane</location>
        <topology evidence="1">Multi-pass membrane protein</topology>
    </subcellularLocation>
</comment>
<dbReference type="PIRSF" id="PIRSF002808">
    <property type="entry name" value="Hexose_phosphate_transp"/>
    <property type="match status" value="1"/>
</dbReference>
<keyword evidence="9" id="KW-1185">Reference proteome</keyword>
<evidence type="ECO:0000256" key="4">
    <source>
        <dbReference type="ARBA" id="ARBA00022989"/>
    </source>
</evidence>
<evidence type="ECO:0000256" key="3">
    <source>
        <dbReference type="ARBA" id="ARBA00022692"/>
    </source>
</evidence>
<keyword evidence="3 6" id="KW-0812">Transmembrane</keyword>
<dbReference type="PANTHER" id="PTHR11662:SF399">
    <property type="entry name" value="FI19708P1-RELATED"/>
    <property type="match status" value="1"/>
</dbReference>
<accession>A0A1Z1F8F9</accession>
<dbReference type="RefSeq" id="WP_066842208.1">
    <property type="nucleotide sequence ID" value="NZ_CP019602.1"/>
</dbReference>
<dbReference type="SUPFAM" id="SSF103473">
    <property type="entry name" value="MFS general substrate transporter"/>
    <property type="match status" value="1"/>
</dbReference>
<dbReference type="InterPro" id="IPR050382">
    <property type="entry name" value="MFS_Na/Anion_cotransporter"/>
</dbReference>
<dbReference type="CDD" id="cd17319">
    <property type="entry name" value="MFS_ExuT_GudP_like"/>
    <property type="match status" value="1"/>
</dbReference>
<evidence type="ECO:0000256" key="5">
    <source>
        <dbReference type="ARBA" id="ARBA00023136"/>
    </source>
</evidence>
<evidence type="ECO:0000313" key="8">
    <source>
        <dbReference type="EMBL" id="ARU15014.1"/>
    </source>
</evidence>
<keyword evidence="4 6" id="KW-1133">Transmembrane helix</keyword>
<dbReference type="STRING" id="450378.GCA_001661675_00204"/>
<evidence type="ECO:0000259" key="7">
    <source>
        <dbReference type="PROSITE" id="PS50850"/>
    </source>
</evidence>
<name>A0A1Z1F8F9_9SPHN</name>
<feature type="domain" description="Major facilitator superfamily (MFS) profile" evidence="7">
    <location>
        <begin position="21"/>
        <end position="442"/>
    </location>
</feature>
<dbReference type="PANTHER" id="PTHR11662">
    <property type="entry name" value="SOLUTE CARRIER FAMILY 17"/>
    <property type="match status" value="1"/>
</dbReference>
<feature type="transmembrane region" description="Helical" evidence="6">
    <location>
        <begin position="175"/>
        <end position="194"/>
    </location>
</feature>
<keyword evidence="2" id="KW-1003">Cell membrane</keyword>
<feature type="transmembrane region" description="Helical" evidence="6">
    <location>
        <begin position="329"/>
        <end position="345"/>
    </location>
</feature>
<feature type="transmembrane region" description="Helical" evidence="6">
    <location>
        <begin position="91"/>
        <end position="111"/>
    </location>
</feature>
<evidence type="ECO:0000256" key="2">
    <source>
        <dbReference type="ARBA" id="ARBA00022475"/>
    </source>
</evidence>
<feature type="transmembrane region" description="Helical" evidence="6">
    <location>
        <begin position="387"/>
        <end position="410"/>
    </location>
</feature>
<dbReference type="AlphaFoldDB" id="A0A1Z1F8F9"/>
<dbReference type="KEGG" id="cman:A9D14_01020"/>
<keyword evidence="5 6" id="KW-0472">Membrane</keyword>
<protein>
    <submittedName>
        <fullName evidence="8">MFS transporter</fullName>
    </submittedName>
</protein>
<dbReference type="PROSITE" id="PS50850">
    <property type="entry name" value="MFS"/>
    <property type="match status" value="1"/>
</dbReference>
<evidence type="ECO:0000313" key="9">
    <source>
        <dbReference type="Proteomes" id="UP000195807"/>
    </source>
</evidence>
<feature type="transmembrane region" description="Helical" evidence="6">
    <location>
        <begin position="21"/>
        <end position="39"/>
    </location>
</feature>
<dbReference type="InterPro" id="IPR036259">
    <property type="entry name" value="MFS_trans_sf"/>
</dbReference>
<dbReference type="InterPro" id="IPR020846">
    <property type="entry name" value="MFS_dom"/>
</dbReference>
<dbReference type="OrthoDB" id="9794076at2"/>
<organism evidence="8 9">
    <name type="scientific">Croceicoccus marinus</name>
    <dbReference type="NCBI Taxonomy" id="450378"/>
    <lineage>
        <taxon>Bacteria</taxon>
        <taxon>Pseudomonadati</taxon>
        <taxon>Pseudomonadota</taxon>
        <taxon>Alphaproteobacteria</taxon>
        <taxon>Sphingomonadales</taxon>
        <taxon>Erythrobacteraceae</taxon>
        <taxon>Croceicoccus</taxon>
    </lineage>
</organism>
<feature type="transmembrane region" description="Helical" evidence="6">
    <location>
        <begin position="59"/>
        <end position="79"/>
    </location>
</feature>
<proteinExistence type="predicted"/>
<dbReference type="Gene3D" id="1.20.1250.20">
    <property type="entry name" value="MFS general substrate transporter like domains"/>
    <property type="match status" value="2"/>
</dbReference>
<dbReference type="InterPro" id="IPR011701">
    <property type="entry name" value="MFS"/>
</dbReference>
<dbReference type="GO" id="GO:0005886">
    <property type="term" value="C:plasma membrane"/>
    <property type="evidence" value="ECO:0007669"/>
    <property type="project" value="UniProtKB-SubCell"/>
</dbReference>
<feature type="transmembrane region" description="Helical" evidence="6">
    <location>
        <begin position="293"/>
        <end position="317"/>
    </location>
</feature>
<sequence length="443" mass="47458">MREGIDDGERIQRPTRFRWMVLGLIFLLYSIAAADRANIGIVLPSLSEEFGLSKTQAGALASLFFIAYAAGQVPAGFLIKRMGVRKVLPISLILTSVFTACHAFANSVFALKSLRVLLGFSEAPIAAASVTSVNNWFPKKEKGTAAGIFFASTKAGPAIVPFIGGIIIAVSSWHWVFLAFAIPGILLPFIWLALVPDRPGDSRHVNAAEAELIESDDASLRENGGSTRPARSFPVLDKLIRAREFKARTASKEVFRTWSIWGASLGYFLFVGIMNVILAWLPTYLAEERGLSIVSTGLLASMPFVGAVIGNVAGGLISDRVFDGRRKPVMMFSCLMTTVVMIWLMEAPENPVALALVLSVTGFLIAIGFSQYAIYTAGLTSKAMFPIATGILNTLGQLGGAALPFVAGMILDASTWTTLFALMASLGVAAFVILATITEPLRA</sequence>
<dbReference type="InterPro" id="IPR000849">
    <property type="entry name" value="Sugar_P_transporter"/>
</dbReference>
<dbReference type="EMBL" id="CP019602">
    <property type="protein sequence ID" value="ARU15014.1"/>
    <property type="molecule type" value="Genomic_DNA"/>
</dbReference>
<evidence type="ECO:0000256" key="6">
    <source>
        <dbReference type="SAM" id="Phobius"/>
    </source>
</evidence>
<feature type="transmembrane region" description="Helical" evidence="6">
    <location>
        <begin position="416"/>
        <end position="437"/>
    </location>
</feature>
<feature type="transmembrane region" description="Helical" evidence="6">
    <location>
        <begin position="351"/>
        <end position="375"/>
    </location>
</feature>
<dbReference type="Pfam" id="PF07690">
    <property type="entry name" value="MFS_1"/>
    <property type="match status" value="1"/>
</dbReference>